<comment type="caution">
    <text evidence="1">The sequence shown here is derived from an EMBL/GenBank/DDBJ whole genome shotgun (WGS) entry which is preliminary data.</text>
</comment>
<evidence type="ECO:0000313" key="2">
    <source>
        <dbReference type="Proteomes" id="UP001168380"/>
    </source>
</evidence>
<organism evidence="1 2">
    <name type="scientific">Gilvimarinus algae</name>
    <dbReference type="NCBI Taxonomy" id="3058037"/>
    <lineage>
        <taxon>Bacteria</taxon>
        <taxon>Pseudomonadati</taxon>
        <taxon>Pseudomonadota</taxon>
        <taxon>Gammaproteobacteria</taxon>
        <taxon>Cellvibrionales</taxon>
        <taxon>Cellvibrionaceae</taxon>
        <taxon>Gilvimarinus</taxon>
    </lineage>
</organism>
<sequence>MTARLAPILSDLDVSRSAQPVTIEELAHRQLNKTEPRLFAELNNAVNTYPYTVILEWPGSVVCIASRHNFDISGLPPGVIVGAHHCGKIVYVWE</sequence>
<proteinExistence type="predicted"/>
<dbReference type="EMBL" id="JAULRT010000062">
    <property type="protein sequence ID" value="MDO3383434.1"/>
    <property type="molecule type" value="Genomic_DNA"/>
</dbReference>
<accession>A0ABT8TH61</accession>
<dbReference type="Proteomes" id="UP001168380">
    <property type="component" value="Unassembled WGS sequence"/>
</dbReference>
<protein>
    <submittedName>
        <fullName evidence="1">Uncharacterized protein</fullName>
    </submittedName>
</protein>
<gene>
    <name evidence="1" type="ORF">QWI16_14730</name>
</gene>
<evidence type="ECO:0000313" key="1">
    <source>
        <dbReference type="EMBL" id="MDO3383434.1"/>
    </source>
</evidence>
<dbReference type="RefSeq" id="WP_302714214.1">
    <property type="nucleotide sequence ID" value="NZ_JAULRT010000062.1"/>
</dbReference>
<reference evidence="1" key="1">
    <citation type="submission" date="2023-07" db="EMBL/GenBank/DDBJ databases">
        <title>Gilvimarinus algae sp. nov., isolated from the surface of Kelp.</title>
        <authorList>
            <person name="Sun Y.Y."/>
            <person name="Gong Y."/>
            <person name="Du Z.J."/>
        </authorList>
    </citation>
    <scope>NUCLEOTIDE SEQUENCE</scope>
    <source>
        <strain evidence="1">SDUM040014</strain>
    </source>
</reference>
<name>A0ABT8TH61_9GAMM</name>
<keyword evidence="2" id="KW-1185">Reference proteome</keyword>